<keyword evidence="3" id="KW-1185">Reference proteome</keyword>
<dbReference type="AlphaFoldDB" id="A0A0J7IF28"/>
<reference evidence="2 3" key="1">
    <citation type="journal article" date="2013" name="Int. J. Syst. Evol. Microbiol.">
        <title>Chryseobacterium angstadtii sp. nov., isolated from a newt tank.</title>
        <authorList>
            <person name="Kirk K.E."/>
            <person name="Hoffman J.A."/>
            <person name="Smith K.A."/>
            <person name="Strahan B.L."/>
            <person name="Failor K.C."/>
            <person name="Krebs J.E."/>
            <person name="Gale A.N."/>
            <person name="Do T.D."/>
            <person name="Sontag T.C."/>
            <person name="Batties A.M."/>
            <person name="Mistiszyn K."/>
            <person name="Newman J.D."/>
        </authorList>
    </citation>
    <scope>NUCLEOTIDE SEQUENCE [LARGE SCALE GENOMIC DNA]</scope>
    <source>
        <strain evidence="2 3">KM</strain>
    </source>
</reference>
<protein>
    <recommendedName>
        <fullName evidence="4">Endonuclease/exonuclease/phosphatase domain-containing protein</fullName>
    </recommendedName>
</protein>
<comment type="caution">
    <text evidence="2">The sequence shown here is derived from an EMBL/GenBank/DDBJ whole genome shotgun (WGS) entry which is preliminary data.</text>
</comment>
<evidence type="ECO:0000313" key="3">
    <source>
        <dbReference type="Proteomes" id="UP000036261"/>
    </source>
</evidence>
<dbReference type="STRING" id="558151.ACM46_10235"/>
<proteinExistence type="predicted"/>
<name>A0A0J7IF28_9FLAO</name>
<dbReference type="PATRIC" id="fig|558151.6.peg.2159"/>
<gene>
    <name evidence="2" type="ORF">ACM46_10235</name>
</gene>
<dbReference type="Proteomes" id="UP000036261">
    <property type="component" value="Unassembled WGS sequence"/>
</dbReference>
<sequence length="431" mass="46836">MPDILVIIEATTGTDGLPEGETVDESSSYYLMQEIRQRTGNNNWYLVPPLVSGTEGRAEGIAVLYNSANLIFTGPWRWPGGDGPAGSVAAIPNANMRSYNAPYMWRQNPYNPAGPANPPNPNDPDNTLPNRNIPLDSANNPGRLEYQVAGQWDYHTGGNPANAQLNFPDAGKRRPFLTTFYDTSVAVNGSTHREIRLLSFHASPYQFQSNPITGLREAGPAATGTAEIANIFEMNQALAPNQVNVIVGDFNIPLWNYGGVALPTIAYNPIIALGYQQQLQQVPNNFPDKAYRITHIKPSDNSTPYNDNGFPAFGYMTEPELLGRYDAIDNIFVRYPPMPNNAGGPAANMTIVNRVTGSPYTGAGLPALPVGVPAGTGGVLVYPQYLTNAYCMPVPNGVAAPNIGLKNRFQGWNNYRRIRSTSDHLALIVDI</sequence>
<evidence type="ECO:0008006" key="4">
    <source>
        <dbReference type="Google" id="ProtNLM"/>
    </source>
</evidence>
<dbReference type="EMBL" id="LFND01000003">
    <property type="protein sequence ID" value="KMQ64619.1"/>
    <property type="molecule type" value="Genomic_DNA"/>
</dbReference>
<evidence type="ECO:0000313" key="2">
    <source>
        <dbReference type="EMBL" id="KMQ64619.1"/>
    </source>
</evidence>
<feature type="region of interest" description="Disordered" evidence="1">
    <location>
        <begin position="110"/>
        <end position="131"/>
    </location>
</feature>
<evidence type="ECO:0000256" key="1">
    <source>
        <dbReference type="SAM" id="MobiDB-lite"/>
    </source>
</evidence>
<organism evidence="2 3">
    <name type="scientific">Chryseobacterium angstadtii</name>
    <dbReference type="NCBI Taxonomy" id="558151"/>
    <lineage>
        <taxon>Bacteria</taxon>
        <taxon>Pseudomonadati</taxon>
        <taxon>Bacteroidota</taxon>
        <taxon>Flavobacteriia</taxon>
        <taxon>Flavobacteriales</taxon>
        <taxon>Weeksellaceae</taxon>
        <taxon>Chryseobacterium group</taxon>
        <taxon>Chryseobacterium</taxon>
    </lineage>
</organism>
<accession>A0A0J7IF28</accession>